<reference evidence="2" key="1">
    <citation type="submission" date="2023-10" db="EMBL/GenBank/DDBJ databases">
        <authorList>
            <person name="Chen Y."/>
            <person name="Shah S."/>
            <person name="Dougan E. K."/>
            <person name="Thang M."/>
            <person name="Chan C."/>
        </authorList>
    </citation>
    <scope>NUCLEOTIDE SEQUENCE [LARGE SCALE GENOMIC DNA]</scope>
</reference>
<accession>A0ABN9UE26</accession>
<keyword evidence="3" id="KW-1185">Reference proteome</keyword>
<dbReference type="EMBL" id="CAUYUJ010015699">
    <property type="protein sequence ID" value="CAK0857101.1"/>
    <property type="molecule type" value="Genomic_DNA"/>
</dbReference>
<organism evidence="2 3">
    <name type="scientific">Prorocentrum cordatum</name>
    <dbReference type="NCBI Taxonomy" id="2364126"/>
    <lineage>
        <taxon>Eukaryota</taxon>
        <taxon>Sar</taxon>
        <taxon>Alveolata</taxon>
        <taxon>Dinophyceae</taxon>
        <taxon>Prorocentrales</taxon>
        <taxon>Prorocentraceae</taxon>
        <taxon>Prorocentrum</taxon>
    </lineage>
</organism>
<protein>
    <submittedName>
        <fullName evidence="2">Uncharacterized protein</fullName>
    </submittedName>
</protein>
<proteinExistence type="predicted"/>
<evidence type="ECO:0000313" key="3">
    <source>
        <dbReference type="Proteomes" id="UP001189429"/>
    </source>
</evidence>
<dbReference type="Proteomes" id="UP001189429">
    <property type="component" value="Unassembled WGS sequence"/>
</dbReference>
<comment type="caution">
    <text evidence="2">The sequence shown here is derived from an EMBL/GenBank/DDBJ whole genome shotgun (WGS) entry which is preliminary data.</text>
</comment>
<gene>
    <name evidence="2" type="ORF">PCOR1329_LOCUS47302</name>
</gene>
<name>A0ABN9UE26_9DINO</name>
<evidence type="ECO:0000313" key="2">
    <source>
        <dbReference type="EMBL" id="CAK0857101.1"/>
    </source>
</evidence>
<sequence>MQRLVSSHVRLSEECAREKSVGSQVALEIVDALGRHGVALGKLLSDVNAAGDGSFAPALASHLDMLADNIVKAAWRPRRPRACRGRAGLDPNAVLTDVGCGLSSVREGGGVQERGQSKTSSMTNI</sequence>
<feature type="region of interest" description="Disordered" evidence="1">
    <location>
        <begin position="106"/>
        <end position="125"/>
    </location>
</feature>
<evidence type="ECO:0000256" key="1">
    <source>
        <dbReference type="SAM" id="MobiDB-lite"/>
    </source>
</evidence>